<name>A0A6C0LRW8_9ZZZZ</name>
<organism evidence="1">
    <name type="scientific">viral metagenome</name>
    <dbReference type="NCBI Taxonomy" id="1070528"/>
    <lineage>
        <taxon>unclassified sequences</taxon>
        <taxon>metagenomes</taxon>
        <taxon>organismal metagenomes</taxon>
    </lineage>
</organism>
<protein>
    <submittedName>
        <fullName evidence="1">Uncharacterized protein</fullName>
    </submittedName>
</protein>
<dbReference type="AlphaFoldDB" id="A0A6C0LRW8"/>
<dbReference type="EMBL" id="MN740558">
    <property type="protein sequence ID" value="QHU33499.1"/>
    <property type="molecule type" value="Genomic_DNA"/>
</dbReference>
<proteinExistence type="predicted"/>
<reference evidence="1" key="1">
    <citation type="journal article" date="2020" name="Nature">
        <title>Giant virus diversity and host interactions through global metagenomics.</title>
        <authorList>
            <person name="Schulz F."/>
            <person name="Roux S."/>
            <person name="Paez-Espino D."/>
            <person name="Jungbluth S."/>
            <person name="Walsh D.A."/>
            <person name="Denef V.J."/>
            <person name="McMahon K.D."/>
            <person name="Konstantinidis K.T."/>
            <person name="Eloe-Fadrosh E.A."/>
            <person name="Kyrpides N.C."/>
            <person name="Woyke T."/>
        </authorList>
    </citation>
    <scope>NUCLEOTIDE SEQUENCE</scope>
    <source>
        <strain evidence="1">GVMAG-S-1016704-121</strain>
    </source>
</reference>
<evidence type="ECO:0000313" key="1">
    <source>
        <dbReference type="EMBL" id="QHU33499.1"/>
    </source>
</evidence>
<accession>A0A6C0LRW8</accession>
<sequence>MTSFYNVSFCDQLVHLSDRKPTGTKQKKTTDNQLDAIRDALIPDVLIIITKTMQQNKVKKQALSNLHKHRTMVENKIIEAQMLLTMVVECDKRQQEYMVRMQSHGVAMMAQYAEDYKRGKYYTPTELRDTFPILEQKLCEDIKRAAVNNHVVQSAVARGYLA</sequence>